<sequence length="270" mass="31370">MRIVKRLLFCVWMLGVVACTHTVVDDVYSARGQDSRIKYIIIHYTGENQEDSLRILTEQQVSAHYLITDESPVRVLQLVPESQRAWHSGESYWGKDSQLNGISIGIEIVNSGQRKNAMGDEAWQPYSSEQIERLILLLKDIQQRHQITPEHILGHSDVAPLRKIDPGPNFPWQWLAQEGLGRWYDEDRVVQLMQYYQQKGLPSAEKVQQNLRKLGYFIEPHGKWDSDNRQVLQVFQMHYRPLRYDGVLDAQTAAIIEDLIQTDKKSLFNN</sequence>
<dbReference type="Pfam" id="PF01471">
    <property type="entry name" value="PG_binding_1"/>
    <property type="match status" value="1"/>
</dbReference>
<dbReference type="AlphaFoldDB" id="A0A6L9Y5E1"/>
<dbReference type="GO" id="GO:0009253">
    <property type="term" value="P:peptidoglycan catabolic process"/>
    <property type="evidence" value="ECO:0007669"/>
    <property type="project" value="InterPro"/>
</dbReference>
<dbReference type="InterPro" id="IPR036505">
    <property type="entry name" value="Amidase/PGRP_sf"/>
</dbReference>
<comment type="similarity">
    <text evidence="2">Belongs to the N-acetylmuramoyl-L-alanine amidase 2 family.</text>
</comment>
<feature type="signal peptide" evidence="6">
    <location>
        <begin position="1"/>
        <end position="18"/>
    </location>
</feature>
<dbReference type="InterPro" id="IPR002477">
    <property type="entry name" value="Peptidoglycan-bd-like"/>
</dbReference>
<keyword evidence="5" id="KW-0961">Cell wall biogenesis/degradation</keyword>
<dbReference type="InterPro" id="IPR036365">
    <property type="entry name" value="PGBD-like_sf"/>
</dbReference>
<evidence type="ECO:0000313" key="9">
    <source>
        <dbReference type="Proteomes" id="UP000477651"/>
    </source>
</evidence>
<dbReference type="Gene3D" id="1.10.101.10">
    <property type="entry name" value="PGBD-like superfamily/PGBD"/>
    <property type="match status" value="1"/>
</dbReference>
<dbReference type="EMBL" id="JAAGYR010000007">
    <property type="protein sequence ID" value="NEN75611.1"/>
    <property type="molecule type" value="Genomic_DNA"/>
</dbReference>
<dbReference type="Proteomes" id="UP000477651">
    <property type="component" value="Unassembled WGS sequence"/>
</dbReference>
<evidence type="ECO:0000256" key="4">
    <source>
        <dbReference type="ARBA" id="ARBA00022801"/>
    </source>
</evidence>
<feature type="chain" id="PRO_5026765498" description="N-acetylmuramoyl-L-alanine amidase" evidence="6">
    <location>
        <begin position="19"/>
        <end position="270"/>
    </location>
</feature>
<evidence type="ECO:0000313" key="8">
    <source>
        <dbReference type="EMBL" id="NEN75611.1"/>
    </source>
</evidence>
<evidence type="ECO:0000256" key="5">
    <source>
        <dbReference type="ARBA" id="ARBA00023316"/>
    </source>
</evidence>
<evidence type="ECO:0000259" key="7">
    <source>
        <dbReference type="SMART" id="SM00644"/>
    </source>
</evidence>
<comment type="caution">
    <text evidence="8">The sequence shown here is derived from an EMBL/GenBank/DDBJ whole genome shotgun (WGS) entry which is preliminary data.</text>
</comment>
<dbReference type="GO" id="GO:0019867">
    <property type="term" value="C:outer membrane"/>
    <property type="evidence" value="ECO:0007669"/>
    <property type="project" value="TreeGrafter"/>
</dbReference>
<dbReference type="SUPFAM" id="SSF47090">
    <property type="entry name" value="PGBD-like"/>
    <property type="match status" value="1"/>
</dbReference>
<feature type="domain" description="N-acetylmuramoyl-L-alanine amidase" evidence="7">
    <location>
        <begin position="25"/>
        <end position="167"/>
    </location>
</feature>
<keyword evidence="9" id="KW-1185">Reference proteome</keyword>
<dbReference type="SMART" id="SM00644">
    <property type="entry name" value="Ami_2"/>
    <property type="match status" value="1"/>
</dbReference>
<dbReference type="GO" id="GO:0071555">
    <property type="term" value="P:cell wall organization"/>
    <property type="evidence" value="ECO:0007669"/>
    <property type="project" value="UniProtKB-KW"/>
</dbReference>
<accession>A0A6L9Y5E1</accession>
<dbReference type="FunFam" id="3.40.80.10:FF:000003">
    <property type="entry name" value="N-acetylmuramoyl-L-alanine amidase"/>
    <property type="match status" value="1"/>
</dbReference>
<dbReference type="GO" id="GO:0009254">
    <property type="term" value="P:peptidoglycan turnover"/>
    <property type="evidence" value="ECO:0007669"/>
    <property type="project" value="TreeGrafter"/>
</dbReference>
<dbReference type="SUPFAM" id="SSF55846">
    <property type="entry name" value="N-acetylmuramoyl-L-alanine amidase-like"/>
    <property type="match status" value="1"/>
</dbReference>
<evidence type="ECO:0000256" key="3">
    <source>
        <dbReference type="ARBA" id="ARBA00011901"/>
    </source>
</evidence>
<evidence type="ECO:0000256" key="2">
    <source>
        <dbReference type="ARBA" id="ARBA00007553"/>
    </source>
</evidence>
<dbReference type="PROSITE" id="PS51257">
    <property type="entry name" value="PROKAR_LIPOPROTEIN"/>
    <property type="match status" value="1"/>
</dbReference>
<dbReference type="InterPro" id="IPR002502">
    <property type="entry name" value="Amidase_domain"/>
</dbReference>
<evidence type="ECO:0000256" key="1">
    <source>
        <dbReference type="ARBA" id="ARBA00001561"/>
    </source>
</evidence>
<evidence type="ECO:0000256" key="6">
    <source>
        <dbReference type="SAM" id="SignalP"/>
    </source>
</evidence>
<comment type="catalytic activity">
    <reaction evidence="1">
        <text>Hydrolyzes the link between N-acetylmuramoyl residues and L-amino acid residues in certain cell-wall glycopeptides.</text>
        <dbReference type="EC" id="3.5.1.28"/>
    </reaction>
</comment>
<keyword evidence="4" id="KW-0378">Hydrolase</keyword>
<name>A0A6L9Y5E1_9BURK</name>
<dbReference type="InterPro" id="IPR036366">
    <property type="entry name" value="PGBDSf"/>
</dbReference>
<proteinExistence type="inferred from homology"/>
<dbReference type="CDD" id="cd06583">
    <property type="entry name" value="PGRP"/>
    <property type="match status" value="1"/>
</dbReference>
<keyword evidence="6" id="KW-0732">Signal</keyword>
<organism evidence="8 9">
    <name type="scientific">Pelistega ratti</name>
    <dbReference type="NCBI Taxonomy" id="2652177"/>
    <lineage>
        <taxon>Bacteria</taxon>
        <taxon>Pseudomonadati</taxon>
        <taxon>Pseudomonadota</taxon>
        <taxon>Betaproteobacteria</taxon>
        <taxon>Burkholderiales</taxon>
        <taxon>Alcaligenaceae</taxon>
        <taxon>Pelistega</taxon>
    </lineage>
</organism>
<dbReference type="GO" id="GO:0008745">
    <property type="term" value="F:N-acetylmuramoyl-L-alanine amidase activity"/>
    <property type="evidence" value="ECO:0007669"/>
    <property type="project" value="UniProtKB-EC"/>
</dbReference>
<gene>
    <name evidence="8" type="ORF">F9B74_04615</name>
</gene>
<dbReference type="PANTHER" id="PTHR30417">
    <property type="entry name" value="N-ACETYLMURAMOYL-L-ALANINE AMIDASE AMID"/>
    <property type="match status" value="1"/>
</dbReference>
<dbReference type="EC" id="3.5.1.28" evidence="3"/>
<reference evidence="8 9" key="1">
    <citation type="submission" date="2020-02" db="EMBL/GenBank/DDBJ databases">
        <title>Pelistega sp. NLN82 were isolated from wild rodents of the Hainan Island.</title>
        <authorList>
            <person name="Niu N."/>
            <person name="Zhou J."/>
        </authorList>
    </citation>
    <scope>NUCLEOTIDE SEQUENCE [LARGE SCALE GENOMIC DNA]</scope>
    <source>
        <strain evidence="8 9">NLN82</strain>
    </source>
</reference>
<dbReference type="Gene3D" id="3.40.80.10">
    <property type="entry name" value="Peptidoglycan recognition protein-like"/>
    <property type="match status" value="1"/>
</dbReference>
<dbReference type="Pfam" id="PF01510">
    <property type="entry name" value="Amidase_2"/>
    <property type="match status" value="1"/>
</dbReference>
<dbReference type="PANTHER" id="PTHR30417:SF1">
    <property type="entry name" value="N-ACETYLMURAMOYL-L-ALANINE AMIDASE AMID"/>
    <property type="match status" value="1"/>
</dbReference>
<dbReference type="InterPro" id="IPR051206">
    <property type="entry name" value="NAMLAA_amidase_2"/>
</dbReference>
<protein>
    <recommendedName>
        <fullName evidence="3">N-acetylmuramoyl-L-alanine amidase</fullName>
        <ecNumber evidence="3">3.5.1.28</ecNumber>
    </recommendedName>
</protein>